<protein>
    <submittedName>
        <fullName evidence="3">GAF domain-containing protein</fullName>
    </submittedName>
</protein>
<evidence type="ECO:0000313" key="3">
    <source>
        <dbReference type="EMBL" id="MFI7587050.1"/>
    </source>
</evidence>
<feature type="domain" description="GAF" evidence="2">
    <location>
        <begin position="34"/>
        <end position="157"/>
    </location>
</feature>
<name>A0ABW8AL00_9ACTN</name>
<comment type="caution">
    <text evidence="3">The sequence shown here is derived from an EMBL/GenBank/DDBJ whole genome shotgun (WGS) entry which is preliminary data.</text>
</comment>
<dbReference type="InterPro" id="IPR003018">
    <property type="entry name" value="GAF"/>
</dbReference>
<evidence type="ECO:0000259" key="2">
    <source>
        <dbReference type="Pfam" id="PF01590"/>
    </source>
</evidence>
<feature type="region of interest" description="Disordered" evidence="1">
    <location>
        <begin position="1"/>
        <end position="25"/>
    </location>
</feature>
<keyword evidence="4" id="KW-1185">Reference proteome</keyword>
<proteinExistence type="predicted"/>
<dbReference type="RefSeq" id="WP_398277936.1">
    <property type="nucleotide sequence ID" value="NZ_JBITLV010000002.1"/>
</dbReference>
<reference evidence="3 4" key="1">
    <citation type="submission" date="2024-10" db="EMBL/GenBank/DDBJ databases">
        <title>The Natural Products Discovery Center: Release of the First 8490 Sequenced Strains for Exploring Actinobacteria Biosynthetic Diversity.</title>
        <authorList>
            <person name="Kalkreuter E."/>
            <person name="Kautsar S.A."/>
            <person name="Yang D."/>
            <person name="Bader C.D."/>
            <person name="Teijaro C.N."/>
            <person name="Fluegel L."/>
            <person name="Davis C.M."/>
            <person name="Simpson J.R."/>
            <person name="Lauterbach L."/>
            <person name="Steele A.D."/>
            <person name="Gui C."/>
            <person name="Meng S."/>
            <person name="Li G."/>
            <person name="Viehrig K."/>
            <person name="Ye F."/>
            <person name="Su P."/>
            <person name="Kiefer A.F."/>
            <person name="Nichols A."/>
            <person name="Cepeda A.J."/>
            <person name="Yan W."/>
            <person name="Fan B."/>
            <person name="Jiang Y."/>
            <person name="Adhikari A."/>
            <person name="Zheng C.-J."/>
            <person name="Schuster L."/>
            <person name="Cowan T.M."/>
            <person name="Smanski M.J."/>
            <person name="Chevrette M.G."/>
            <person name="De Carvalho L.P.S."/>
            <person name="Shen B."/>
        </authorList>
    </citation>
    <scope>NUCLEOTIDE SEQUENCE [LARGE SCALE GENOMIC DNA]</scope>
    <source>
        <strain evidence="3 4">NPDC049639</strain>
    </source>
</reference>
<organism evidence="3 4">
    <name type="scientific">Spongisporangium articulatum</name>
    <dbReference type="NCBI Taxonomy" id="3362603"/>
    <lineage>
        <taxon>Bacteria</taxon>
        <taxon>Bacillati</taxon>
        <taxon>Actinomycetota</taxon>
        <taxon>Actinomycetes</taxon>
        <taxon>Kineosporiales</taxon>
        <taxon>Kineosporiaceae</taxon>
        <taxon>Spongisporangium</taxon>
    </lineage>
</organism>
<gene>
    <name evidence="3" type="ORF">ACIB24_08250</name>
</gene>
<dbReference type="PANTHER" id="PTHR43102:SF2">
    <property type="entry name" value="GAF DOMAIN-CONTAINING PROTEIN"/>
    <property type="match status" value="1"/>
</dbReference>
<dbReference type="Proteomes" id="UP001612915">
    <property type="component" value="Unassembled WGS sequence"/>
</dbReference>
<sequence>MDGVRSTTAGNDSHALATIRPPQPMNQGLQDVQLNMLLEQARRATGTEFAALNVLRDDLQVTVASAPAAGPLTIGRTEGICGRILCAMTGLHRVFATPDAGTDPDLHDSPWVSGEIAAIRFYVGASLTGSRGELLGTLCAFSLQSTTFARAEAAAMRLASVRDCLQHVLDARWRDVPGTDYGDAIFGPLAS</sequence>
<dbReference type="PANTHER" id="PTHR43102">
    <property type="entry name" value="SLR1143 PROTEIN"/>
    <property type="match status" value="1"/>
</dbReference>
<evidence type="ECO:0000313" key="4">
    <source>
        <dbReference type="Proteomes" id="UP001612915"/>
    </source>
</evidence>
<dbReference type="SUPFAM" id="SSF55781">
    <property type="entry name" value="GAF domain-like"/>
    <property type="match status" value="1"/>
</dbReference>
<dbReference type="InterPro" id="IPR029016">
    <property type="entry name" value="GAF-like_dom_sf"/>
</dbReference>
<evidence type="ECO:0000256" key="1">
    <source>
        <dbReference type="SAM" id="MobiDB-lite"/>
    </source>
</evidence>
<dbReference type="EMBL" id="JBITLV010000002">
    <property type="protein sequence ID" value="MFI7587050.1"/>
    <property type="molecule type" value="Genomic_DNA"/>
</dbReference>
<feature type="compositionally biased region" description="Polar residues" evidence="1">
    <location>
        <begin position="1"/>
        <end position="11"/>
    </location>
</feature>
<accession>A0ABW8AL00</accession>
<dbReference type="Pfam" id="PF01590">
    <property type="entry name" value="GAF"/>
    <property type="match status" value="1"/>
</dbReference>
<dbReference type="Gene3D" id="3.30.450.40">
    <property type="match status" value="1"/>
</dbReference>